<gene>
    <name evidence="2" type="ORF">FIBSPDRAFT_381421</name>
    <name evidence="1" type="ORF">FIBSPDRAFT_432693</name>
</gene>
<proteinExistence type="predicted"/>
<dbReference type="EMBL" id="KV417885">
    <property type="protein sequence ID" value="KZP04818.1"/>
    <property type="molecule type" value="Genomic_DNA"/>
</dbReference>
<evidence type="ECO:0000313" key="1">
    <source>
        <dbReference type="EMBL" id="KZP03989.1"/>
    </source>
</evidence>
<keyword evidence="3" id="KW-1185">Reference proteome</keyword>
<accession>A0A167VAZ0</accession>
<protein>
    <submittedName>
        <fullName evidence="2">Uncharacterized protein</fullName>
    </submittedName>
</protein>
<sequence length="72" mass="7816">MPKVANMLMMCTWGEKSSASVEVQVVHIISMNCGGAYNRLEPVVIVSAAMSRKTQNVPSGIRMVIYTSARKG</sequence>
<dbReference type="AlphaFoldDB" id="A0A167VAZ0"/>
<reference evidence="2 3" key="1">
    <citation type="journal article" date="2016" name="Mol. Biol. Evol.">
        <title>Comparative Genomics of Early-Diverging Mushroom-Forming Fungi Provides Insights into the Origins of Lignocellulose Decay Capabilities.</title>
        <authorList>
            <person name="Nagy L.G."/>
            <person name="Riley R."/>
            <person name="Tritt A."/>
            <person name="Adam C."/>
            <person name="Daum C."/>
            <person name="Floudas D."/>
            <person name="Sun H."/>
            <person name="Yadav J.S."/>
            <person name="Pangilinan J."/>
            <person name="Larsson K.H."/>
            <person name="Matsuura K."/>
            <person name="Barry K."/>
            <person name="Labutti K."/>
            <person name="Kuo R."/>
            <person name="Ohm R.A."/>
            <person name="Bhattacharya S.S."/>
            <person name="Shirouzu T."/>
            <person name="Yoshinaga Y."/>
            <person name="Martin F.M."/>
            <person name="Grigoriev I.V."/>
            <person name="Hibbett D.S."/>
        </authorList>
    </citation>
    <scope>NUCLEOTIDE SEQUENCE [LARGE SCALE GENOMIC DNA]</scope>
    <source>
        <strain evidence="2 3">CBS 109695</strain>
    </source>
</reference>
<evidence type="ECO:0000313" key="3">
    <source>
        <dbReference type="Proteomes" id="UP000076532"/>
    </source>
</evidence>
<dbReference type="Proteomes" id="UP000076532">
    <property type="component" value="Unassembled WGS sequence"/>
</dbReference>
<organism evidence="2 3">
    <name type="scientific">Athelia psychrophila</name>
    <dbReference type="NCBI Taxonomy" id="1759441"/>
    <lineage>
        <taxon>Eukaryota</taxon>
        <taxon>Fungi</taxon>
        <taxon>Dikarya</taxon>
        <taxon>Basidiomycota</taxon>
        <taxon>Agaricomycotina</taxon>
        <taxon>Agaricomycetes</taxon>
        <taxon>Agaricomycetidae</taxon>
        <taxon>Atheliales</taxon>
        <taxon>Atheliaceae</taxon>
        <taxon>Athelia</taxon>
    </lineage>
</organism>
<evidence type="ECO:0000313" key="2">
    <source>
        <dbReference type="EMBL" id="KZP04818.1"/>
    </source>
</evidence>
<dbReference type="EMBL" id="KV417972">
    <property type="protein sequence ID" value="KZP03989.1"/>
    <property type="molecule type" value="Genomic_DNA"/>
</dbReference>
<name>A0A167VAZ0_9AGAM</name>